<dbReference type="InterPro" id="IPR050438">
    <property type="entry name" value="LMW_PTPase"/>
</dbReference>
<dbReference type="PRINTS" id="PR00719">
    <property type="entry name" value="LMWPTPASE"/>
</dbReference>
<dbReference type="PANTHER" id="PTHR11717">
    <property type="entry name" value="LOW MOLECULAR WEIGHT PROTEIN TYROSINE PHOSPHATASE"/>
    <property type="match status" value="1"/>
</dbReference>
<gene>
    <name evidence="6" type="ORF">RGB73_28440</name>
</gene>
<dbReference type="InterPro" id="IPR017867">
    <property type="entry name" value="Tyr_phospatase_low_mol_wt"/>
</dbReference>
<evidence type="ECO:0000256" key="2">
    <source>
        <dbReference type="ARBA" id="ARBA00022801"/>
    </source>
</evidence>
<name>A0ABY9T391_BREBE</name>
<dbReference type="SMART" id="SM00226">
    <property type="entry name" value="LMWPc"/>
    <property type="match status" value="1"/>
</dbReference>
<dbReference type="RefSeq" id="WP_310766790.1">
    <property type="nucleotide sequence ID" value="NZ_CP134050.1"/>
</dbReference>
<dbReference type="SUPFAM" id="SSF52788">
    <property type="entry name" value="Phosphotyrosine protein phosphatases I"/>
    <property type="match status" value="1"/>
</dbReference>
<dbReference type="Proteomes" id="UP001256827">
    <property type="component" value="Chromosome"/>
</dbReference>
<evidence type="ECO:0000256" key="1">
    <source>
        <dbReference type="ARBA" id="ARBA00011063"/>
    </source>
</evidence>
<dbReference type="Gene3D" id="3.40.50.2300">
    <property type="match status" value="1"/>
</dbReference>
<evidence type="ECO:0000259" key="5">
    <source>
        <dbReference type="SMART" id="SM00226"/>
    </source>
</evidence>
<keyword evidence="3" id="KW-0904">Protein phosphatase</keyword>
<dbReference type="CDD" id="cd16344">
    <property type="entry name" value="LMWPAP"/>
    <property type="match status" value="1"/>
</dbReference>
<feature type="domain" description="Phosphotyrosine protein phosphatase I" evidence="5">
    <location>
        <begin position="2"/>
        <end position="144"/>
    </location>
</feature>
<evidence type="ECO:0000256" key="4">
    <source>
        <dbReference type="SAM" id="Coils"/>
    </source>
</evidence>
<accession>A0ABY9T391</accession>
<organism evidence="6 7">
    <name type="scientific">Brevibacillus brevis</name>
    <name type="common">Bacillus brevis</name>
    <dbReference type="NCBI Taxonomy" id="1393"/>
    <lineage>
        <taxon>Bacteria</taxon>
        <taxon>Bacillati</taxon>
        <taxon>Bacillota</taxon>
        <taxon>Bacilli</taxon>
        <taxon>Bacillales</taxon>
        <taxon>Paenibacillaceae</taxon>
        <taxon>Brevibacillus</taxon>
    </lineage>
</organism>
<dbReference type="InterPro" id="IPR023485">
    <property type="entry name" value="Ptyr_pPase"/>
</dbReference>
<feature type="coiled-coil region" evidence="4">
    <location>
        <begin position="124"/>
        <end position="151"/>
    </location>
</feature>
<dbReference type="InterPro" id="IPR036196">
    <property type="entry name" value="Ptyr_pPase_sf"/>
</dbReference>
<proteinExistence type="inferred from homology"/>
<keyword evidence="7" id="KW-1185">Reference proteome</keyword>
<comment type="similarity">
    <text evidence="1">Belongs to the low molecular weight phosphotyrosine protein phosphatase family.</text>
</comment>
<keyword evidence="4" id="KW-0175">Coiled coil</keyword>
<evidence type="ECO:0000313" key="7">
    <source>
        <dbReference type="Proteomes" id="UP001256827"/>
    </source>
</evidence>
<dbReference type="Pfam" id="PF01451">
    <property type="entry name" value="LMWPc"/>
    <property type="match status" value="1"/>
</dbReference>
<keyword evidence="2" id="KW-0378">Hydrolase</keyword>
<dbReference type="PANTHER" id="PTHR11717:SF31">
    <property type="entry name" value="LOW MOLECULAR WEIGHT PROTEIN-TYROSINE-PHOSPHATASE ETP-RELATED"/>
    <property type="match status" value="1"/>
</dbReference>
<evidence type="ECO:0000256" key="3">
    <source>
        <dbReference type="ARBA" id="ARBA00022912"/>
    </source>
</evidence>
<dbReference type="EMBL" id="CP134050">
    <property type="protein sequence ID" value="WNC14545.1"/>
    <property type="molecule type" value="Genomic_DNA"/>
</dbReference>
<sequence>MKRILFVCTGNTCRSPMAEALFRVKTAGEGFEVRSAGVAAFDGQAASLHAREVLAERGIEHEHRSSRLNAELIDWSDLILTMTASHRHAILAYFPEAADKVHTLRNFVGVEGFGDIADPFGGTLEDYRRCAEELEESLDRLSVLLKKERFREL</sequence>
<reference evidence="6 7" key="1">
    <citation type="submission" date="2023-09" db="EMBL/GenBank/DDBJ databases">
        <title>Complete Genome and Methylome dissection of Bacillus brevis NEB573 original source of BbsI restriction endonuclease.</title>
        <authorList>
            <person name="Fomenkov A."/>
            <person name="Roberts R.D."/>
        </authorList>
    </citation>
    <scope>NUCLEOTIDE SEQUENCE [LARGE SCALE GENOMIC DNA]</scope>
    <source>
        <strain evidence="6 7">NEB573</strain>
    </source>
</reference>
<evidence type="ECO:0000313" key="6">
    <source>
        <dbReference type="EMBL" id="WNC14545.1"/>
    </source>
</evidence>
<protein>
    <submittedName>
        <fullName evidence="6">Low molecular weight protein arginine phosphatase</fullName>
    </submittedName>
</protein>